<reference evidence="3" key="2">
    <citation type="submission" date="2015-01" db="EMBL/GenBank/DDBJ databases">
        <title>Evolutionary Origins and Diversification of the Mycorrhizal Mutualists.</title>
        <authorList>
            <consortium name="DOE Joint Genome Institute"/>
            <consortium name="Mycorrhizal Genomics Consortium"/>
            <person name="Kohler A."/>
            <person name="Kuo A."/>
            <person name="Nagy L.G."/>
            <person name="Floudas D."/>
            <person name="Copeland A."/>
            <person name="Barry K.W."/>
            <person name="Cichocki N."/>
            <person name="Veneault-Fourrey C."/>
            <person name="LaButti K."/>
            <person name="Lindquist E.A."/>
            <person name="Lipzen A."/>
            <person name="Lundell T."/>
            <person name="Morin E."/>
            <person name="Murat C."/>
            <person name="Riley R."/>
            <person name="Ohm R."/>
            <person name="Sun H."/>
            <person name="Tunlid A."/>
            <person name="Henrissat B."/>
            <person name="Grigoriev I.V."/>
            <person name="Hibbett D.S."/>
            <person name="Martin F."/>
        </authorList>
    </citation>
    <scope>NUCLEOTIDE SEQUENCE [LARGE SCALE GENOMIC DNA]</scope>
    <source>
        <strain evidence="3">MAFF 305830</strain>
    </source>
</reference>
<feature type="domain" description="BSD" evidence="1">
    <location>
        <begin position="83"/>
        <end position="119"/>
    </location>
</feature>
<dbReference type="GO" id="GO:0006351">
    <property type="term" value="P:DNA-templated transcription"/>
    <property type="evidence" value="ECO:0007669"/>
    <property type="project" value="InterPro"/>
</dbReference>
<dbReference type="InterPro" id="IPR005607">
    <property type="entry name" value="BSD_dom"/>
</dbReference>
<organism evidence="2 3">
    <name type="scientific">Serendipita vermifera MAFF 305830</name>
    <dbReference type="NCBI Taxonomy" id="933852"/>
    <lineage>
        <taxon>Eukaryota</taxon>
        <taxon>Fungi</taxon>
        <taxon>Dikarya</taxon>
        <taxon>Basidiomycota</taxon>
        <taxon>Agaricomycotina</taxon>
        <taxon>Agaricomycetes</taxon>
        <taxon>Sebacinales</taxon>
        <taxon>Serendipitaceae</taxon>
        <taxon>Serendipita</taxon>
    </lineage>
</organism>
<proteinExistence type="predicted"/>
<dbReference type="GO" id="GO:0006289">
    <property type="term" value="P:nucleotide-excision repair"/>
    <property type="evidence" value="ECO:0007669"/>
    <property type="project" value="InterPro"/>
</dbReference>
<dbReference type="PANTHER" id="PTHR12856">
    <property type="entry name" value="TRANSCRIPTION INITIATION FACTOR IIH-RELATED"/>
    <property type="match status" value="1"/>
</dbReference>
<dbReference type="Gene3D" id="6.10.140.1200">
    <property type="match status" value="1"/>
</dbReference>
<name>A0A0C3BGX2_SERVB</name>
<dbReference type="InterPro" id="IPR027079">
    <property type="entry name" value="Tfb1/GTF2H1"/>
</dbReference>
<dbReference type="EMBL" id="KN824282">
    <property type="protein sequence ID" value="KIM31414.1"/>
    <property type="molecule type" value="Genomic_DNA"/>
</dbReference>
<dbReference type="OrthoDB" id="360521at2759"/>
<keyword evidence="3" id="KW-1185">Reference proteome</keyword>
<dbReference type="SUPFAM" id="SSF140383">
    <property type="entry name" value="BSD domain-like"/>
    <property type="match status" value="2"/>
</dbReference>
<dbReference type="Proteomes" id="UP000054097">
    <property type="component" value="Unassembled WGS sequence"/>
</dbReference>
<accession>A0A0C3BGX2</accession>
<dbReference type="Pfam" id="PF03909">
    <property type="entry name" value="BSD"/>
    <property type="match status" value="1"/>
</dbReference>
<dbReference type="PROSITE" id="PS50858">
    <property type="entry name" value="BSD"/>
    <property type="match status" value="1"/>
</dbReference>
<sequence length="424" mass="47803">MFRLRKKVLLSDPELAALHRAVVIKGKLSETDFWATRQNLIDEAAVADAQKRGKSSRLVDPKPALSTTGDMKVVMTPQLALDIFEEWPVVARAFRENVSSKMTEAEFWKRYFESRLYHNHKASVRSSAAQHIIKEDVIFDQYLERVDDELEPRNIRQDPVNVLVNLVATREDHGETGNTQDVTMQAGKQKSTLPLIRKFNEHSERLLNSALGQMKPVKRARLERASDQSVLEEIDMEDLHAGDNRAGITLDMKNRQRYFEGRSATNEGSTNVDFKTALGSMKSQLGGWDESLKNIHQASQPGVEAVRSISQNIHARTKVKSTKLDVSPDFLKQMRALEASTNEYLRHFWFLILPPAEGVERLGGEERGKKVGLMRDELLLVQRRGPELVHIAATNRWDSAGVEEALKPMMGAIDKALGFVAGRG</sequence>
<gene>
    <name evidence="2" type="ORF">M408DRAFT_65050</name>
</gene>
<dbReference type="HOGENOM" id="CLU_017639_3_0_1"/>
<dbReference type="SMART" id="SM00751">
    <property type="entry name" value="BSD"/>
    <property type="match status" value="1"/>
</dbReference>
<protein>
    <recommendedName>
        <fullName evidence="1">BSD domain-containing protein</fullName>
    </recommendedName>
</protein>
<dbReference type="AlphaFoldDB" id="A0A0C3BGX2"/>
<evidence type="ECO:0000313" key="2">
    <source>
        <dbReference type="EMBL" id="KIM31414.1"/>
    </source>
</evidence>
<dbReference type="InterPro" id="IPR035925">
    <property type="entry name" value="BSD_dom_sf"/>
</dbReference>
<reference evidence="2 3" key="1">
    <citation type="submission" date="2014-04" db="EMBL/GenBank/DDBJ databases">
        <authorList>
            <consortium name="DOE Joint Genome Institute"/>
            <person name="Kuo A."/>
            <person name="Zuccaro A."/>
            <person name="Kohler A."/>
            <person name="Nagy L.G."/>
            <person name="Floudas D."/>
            <person name="Copeland A."/>
            <person name="Barry K.W."/>
            <person name="Cichocki N."/>
            <person name="Veneault-Fourrey C."/>
            <person name="LaButti K."/>
            <person name="Lindquist E.A."/>
            <person name="Lipzen A."/>
            <person name="Lundell T."/>
            <person name="Morin E."/>
            <person name="Murat C."/>
            <person name="Sun H."/>
            <person name="Tunlid A."/>
            <person name="Henrissat B."/>
            <person name="Grigoriev I.V."/>
            <person name="Hibbett D.S."/>
            <person name="Martin F."/>
            <person name="Nordberg H.P."/>
            <person name="Cantor M.N."/>
            <person name="Hua S.X."/>
        </authorList>
    </citation>
    <scope>NUCLEOTIDE SEQUENCE [LARGE SCALE GENOMIC DNA]</scope>
    <source>
        <strain evidence="2 3">MAFF 305830</strain>
    </source>
</reference>
<dbReference type="STRING" id="933852.A0A0C3BGX2"/>
<evidence type="ECO:0000259" key="1">
    <source>
        <dbReference type="PROSITE" id="PS50858"/>
    </source>
</evidence>
<evidence type="ECO:0000313" key="3">
    <source>
        <dbReference type="Proteomes" id="UP000054097"/>
    </source>
</evidence>
<dbReference type="GO" id="GO:0000439">
    <property type="term" value="C:transcription factor TFIIH core complex"/>
    <property type="evidence" value="ECO:0007669"/>
    <property type="project" value="InterPro"/>
</dbReference>